<dbReference type="Proteomes" id="UP000318380">
    <property type="component" value="Unassembled WGS sequence"/>
</dbReference>
<proteinExistence type="inferred from homology"/>
<gene>
    <name evidence="5" type="ORF">FB561_6296</name>
</gene>
<keyword evidence="3 5" id="KW-0418">Kinase</keyword>
<sequence length="315" mass="33144">MVGAGLEVLTLGEAMVSIRTSTALRMGGDARLSVAGSESNVAIGLSRLGHRAAWIGAVGNDEPGRLIQRTLRAEGVDTAYLRFSDDSFTGFIAFDQPAHDITRVSYHRRGSAGSQLTAEECVGALEVARPAILHVTGITPALSETARTATESAVRAAAEVGVRVSLDVNYRGRLWSRSEAAAVLRTLLPSVHTVFASEDELDLLTDADKPVDALRESGVQEVVVTAGGKGAWSHTEAGTIHQPALPVTVVDSIGAGDAFVSGYLSATLDNQSPEQRLTRATTSGAFCVGAYGDWEALPTREDLTLLTHTHGTALR</sequence>
<dbReference type="InterPro" id="IPR052700">
    <property type="entry name" value="Carb_kinase_PfkB-like"/>
</dbReference>
<dbReference type="GO" id="GO:0016301">
    <property type="term" value="F:kinase activity"/>
    <property type="evidence" value="ECO:0007669"/>
    <property type="project" value="UniProtKB-KW"/>
</dbReference>
<accession>A0A561B7E0</accession>
<dbReference type="AlphaFoldDB" id="A0A561B7E0"/>
<keyword evidence="2" id="KW-0808">Transferase</keyword>
<comment type="caution">
    <text evidence="5">The sequence shown here is derived from an EMBL/GenBank/DDBJ whole genome shotgun (WGS) entry which is preliminary data.</text>
</comment>
<dbReference type="SUPFAM" id="SSF53613">
    <property type="entry name" value="Ribokinase-like"/>
    <property type="match status" value="1"/>
</dbReference>
<dbReference type="Gene3D" id="3.40.1190.20">
    <property type="match status" value="1"/>
</dbReference>
<reference evidence="5 6" key="1">
    <citation type="submission" date="2019-06" db="EMBL/GenBank/DDBJ databases">
        <title>Sequencing the genomes of 1000 actinobacteria strains.</title>
        <authorList>
            <person name="Klenk H.-P."/>
        </authorList>
    </citation>
    <scope>NUCLEOTIDE SEQUENCE [LARGE SCALE GENOMIC DNA]</scope>
    <source>
        <strain evidence="5 6">DSM 24683</strain>
    </source>
</reference>
<dbReference type="PANTHER" id="PTHR43320">
    <property type="entry name" value="SUGAR KINASE"/>
    <property type="match status" value="1"/>
</dbReference>
<evidence type="ECO:0000259" key="4">
    <source>
        <dbReference type="Pfam" id="PF00294"/>
    </source>
</evidence>
<dbReference type="InterPro" id="IPR002173">
    <property type="entry name" value="Carboh/pur_kinase_PfkB_CS"/>
</dbReference>
<evidence type="ECO:0000256" key="3">
    <source>
        <dbReference type="ARBA" id="ARBA00022777"/>
    </source>
</evidence>
<dbReference type="InterPro" id="IPR011611">
    <property type="entry name" value="PfkB_dom"/>
</dbReference>
<evidence type="ECO:0000256" key="1">
    <source>
        <dbReference type="ARBA" id="ARBA00010688"/>
    </source>
</evidence>
<dbReference type="EMBL" id="VIVK01000002">
    <property type="protein sequence ID" value="TWD74861.1"/>
    <property type="molecule type" value="Genomic_DNA"/>
</dbReference>
<evidence type="ECO:0000256" key="2">
    <source>
        <dbReference type="ARBA" id="ARBA00022679"/>
    </source>
</evidence>
<evidence type="ECO:0000313" key="6">
    <source>
        <dbReference type="Proteomes" id="UP000318380"/>
    </source>
</evidence>
<keyword evidence="6" id="KW-1185">Reference proteome</keyword>
<dbReference type="PROSITE" id="PS00584">
    <property type="entry name" value="PFKB_KINASES_2"/>
    <property type="match status" value="1"/>
</dbReference>
<dbReference type="Pfam" id="PF00294">
    <property type="entry name" value="PfkB"/>
    <property type="match status" value="1"/>
</dbReference>
<organism evidence="5 6">
    <name type="scientific">Kribbella amoyensis</name>
    <dbReference type="NCBI Taxonomy" id="996641"/>
    <lineage>
        <taxon>Bacteria</taxon>
        <taxon>Bacillati</taxon>
        <taxon>Actinomycetota</taxon>
        <taxon>Actinomycetes</taxon>
        <taxon>Propionibacteriales</taxon>
        <taxon>Kribbellaceae</taxon>
        <taxon>Kribbella</taxon>
    </lineage>
</organism>
<dbReference type="InterPro" id="IPR029056">
    <property type="entry name" value="Ribokinase-like"/>
</dbReference>
<comment type="similarity">
    <text evidence="1">Belongs to the carbohydrate kinase PfkB family.</text>
</comment>
<name>A0A561B7E0_9ACTN</name>
<dbReference type="PANTHER" id="PTHR43320:SF2">
    <property type="entry name" value="2-DEHYDRO-3-DEOXYGLUCONOKINASE_2-DEHYDRO-3-DEOXYGALACTONOKINASE"/>
    <property type="match status" value="1"/>
</dbReference>
<evidence type="ECO:0000313" key="5">
    <source>
        <dbReference type="EMBL" id="TWD74861.1"/>
    </source>
</evidence>
<dbReference type="CDD" id="cd01166">
    <property type="entry name" value="KdgK"/>
    <property type="match status" value="1"/>
</dbReference>
<feature type="domain" description="Carbohydrate kinase PfkB" evidence="4">
    <location>
        <begin position="26"/>
        <end position="299"/>
    </location>
</feature>
<protein>
    <submittedName>
        <fullName evidence="5">2-dehydro-3-deoxygluconokinase</fullName>
    </submittedName>
</protein>